<sequence>MSTQNDTGISLGDDFINGYKVKKCSELDYTEDTIFYFYNSIHSFECKQAVLDSIESILLDKGIGFGGVYCTLISLDDWVEDFKEVIGYEKALSQPVMYFSVGGEIDPEEGIVTLLEARYYAKIALKIYLDLYPEDKNKLDKYFELL</sequence>
<organism evidence="1 2">
    <name type="scientific">Eikenella corrodens</name>
    <dbReference type="NCBI Taxonomy" id="539"/>
    <lineage>
        <taxon>Bacteria</taxon>
        <taxon>Pseudomonadati</taxon>
        <taxon>Pseudomonadota</taxon>
        <taxon>Betaproteobacteria</taxon>
        <taxon>Neisseriales</taxon>
        <taxon>Neisseriaceae</taxon>
        <taxon>Eikenella</taxon>
    </lineage>
</organism>
<accession>A0A1A9RAP4</accession>
<reference evidence="2" key="1">
    <citation type="submission" date="2016-05" db="EMBL/GenBank/DDBJ databases">
        <title>Draft genome of Corynebacterium afermentans subsp. afermentans LCDC 88199T.</title>
        <authorList>
            <person name="Bernier A.-M."/>
            <person name="Bernard K."/>
        </authorList>
    </citation>
    <scope>NUCLEOTIDE SEQUENCE [LARGE SCALE GENOMIC DNA]</scope>
    <source>
        <strain evidence="2">NML01-0328</strain>
    </source>
</reference>
<name>A0A1A9RAP4_EIKCO</name>
<dbReference type="CDD" id="cd20688">
    <property type="entry name" value="CdiI_Ecoli_Nm-like"/>
    <property type="match status" value="1"/>
</dbReference>
<comment type="caution">
    <text evidence="1">The sequence shown here is derived from an EMBL/GenBank/DDBJ whole genome shotgun (WGS) entry which is preliminary data.</text>
</comment>
<protein>
    <recommendedName>
        <fullName evidence="3">CDI immunity protein domain-containing protein</fullName>
    </recommendedName>
</protein>
<evidence type="ECO:0000313" key="2">
    <source>
        <dbReference type="Proteomes" id="UP000078003"/>
    </source>
</evidence>
<dbReference type="InterPro" id="IPR041256">
    <property type="entry name" value="CdiI_4"/>
</dbReference>
<gene>
    <name evidence="1" type="ORF">A7P85_08215</name>
</gene>
<evidence type="ECO:0000313" key="1">
    <source>
        <dbReference type="EMBL" id="OAM15163.1"/>
    </source>
</evidence>
<proteinExistence type="predicted"/>
<dbReference type="Proteomes" id="UP000078003">
    <property type="component" value="Unassembled WGS sequence"/>
</dbReference>
<evidence type="ECO:0008006" key="3">
    <source>
        <dbReference type="Google" id="ProtNLM"/>
    </source>
</evidence>
<dbReference type="AlphaFoldDB" id="A0A1A9RAP4"/>
<dbReference type="EMBL" id="LXSF01000012">
    <property type="protein sequence ID" value="OAM15163.1"/>
    <property type="molecule type" value="Genomic_DNA"/>
</dbReference>
<dbReference type="RefSeq" id="WP_064104612.1">
    <property type="nucleotide sequence ID" value="NZ_LXSF01000012.1"/>
</dbReference>